<reference evidence="1" key="1">
    <citation type="journal article" date="2021" name="Proc. Natl. Acad. Sci. U.S.A.">
        <title>A Catalog of Tens of Thousands of Viruses from Human Metagenomes Reveals Hidden Associations with Chronic Diseases.</title>
        <authorList>
            <person name="Tisza M.J."/>
            <person name="Buck C.B."/>
        </authorList>
    </citation>
    <scope>NUCLEOTIDE SEQUENCE</scope>
    <source>
        <strain evidence="1">Ctgu013</strain>
    </source>
</reference>
<protein>
    <submittedName>
        <fullName evidence="1">Uncharacterized protein</fullName>
    </submittedName>
</protein>
<evidence type="ECO:0000313" key="1">
    <source>
        <dbReference type="EMBL" id="DAD94007.1"/>
    </source>
</evidence>
<sequence length="62" mass="6761">MGIVATMATMVKLREMLRMTVEPLPLLYSLITAVGLTLHLGKMVSRVVVAISTLTSHPLKQV</sequence>
<organism evidence="1">
    <name type="scientific">Siphoviridae sp. ctgu013</name>
    <dbReference type="NCBI Taxonomy" id="2826421"/>
    <lineage>
        <taxon>Viruses</taxon>
        <taxon>Duplodnaviria</taxon>
        <taxon>Heunggongvirae</taxon>
        <taxon>Uroviricota</taxon>
        <taxon>Caudoviricetes</taxon>
    </lineage>
</organism>
<name>A0A8S5NI29_9CAUD</name>
<proteinExistence type="predicted"/>
<accession>A0A8S5NI29</accession>
<dbReference type="EMBL" id="BK015171">
    <property type="protein sequence ID" value="DAD94007.1"/>
    <property type="molecule type" value="Genomic_DNA"/>
</dbReference>